<sequence>YGEKTKNEEAKRLLKQEERKKESSLMVAKFIVGINEIDDIGDLDKKNDELR</sequence>
<evidence type="ECO:0000313" key="2">
    <source>
        <dbReference type="Proteomes" id="UP000789405"/>
    </source>
</evidence>
<feature type="non-terminal residue" evidence="1">
    <location>
        <position position="51"/>
    </location>
</feature>
<feature type="non-terminal residue" evidence="1">
    <location>
        <position position="1"/>
    </location>
</feature>
<organism evidence="1 2">
    <name type="scientific">Dentiscutata erythropus</name>
    <dbReference type="NCBI Taxonomy" id="1348616"/>
    <lineage>
        <taxon>Eukaryota</taxon>
        <taxon>Fungi</taxon>
        <taxon>Fungi incertae sedis</taxon>
        <taxon>Mucoromycota</taxon>
        <taxon>Glomeromycotina</taxon>
        <taxon>Glomeromycetes</taxon>
        <taxon>Diversisporales</taxon>
        <taxon>Gigasporaceae</taxon>
        <taxon>Dentiscutata</taxon>
    </lineage>
</organism>
<reference evidence="1" key="1">
    <citation type="submission" date="2021-06" db="EMBL/GenBank/DDBJ databases">
        <authorList>
            <person name="Kallberg Y."/>
            <person name="Tangrot J."/>
            <person name="Rosling A."/>
        </authorList>
    </citation>
    <scope>NUCLEOTIDE SEQUENCE</scope>
    <source>
        <strain evidence="1">MA453B</strain>
    </source>
</reference>
<accession>A0A9N9K6J3</accession>
<proteinExistence type="predicted"/>
<protein>
    <submittedName>
        <fullName evidence="1">26482_t:CDS:1</fullName>
    </submittedName>
</protein>
<evidence type="ECO:0000313" key="1">
    <source>
        <dbReference type="EMBL" id="CAG8814253.1"/>
    </source>
</evidence>
<dbReference type="EMBL" id="CAJVPY010051105">
    <property type="protein sequence ID" value="CAG8814253.1"/>
    <property type="molecule type" value="Genomic_DNA"/>
</dbReference>
<comment type="caution">
    <text evidence="1">The sequence shown here is derived from an EMBL/GenBank/DDBJ whole genome shotgun (WGS) entry which is preliminary data.</text>
</comment>
<dbReference type="AlphaFoldDB" id="A0A9N9K6J3"/>
<keyword evidence="2" id="KW-1185">Reference proteome</keyword>
<dbReference type="Proteomes" id="UP000789405">
    <property type="component" value="Unassembled WGS sequence"/>
</dbReference>
<name>A0A9N9K6J3_9GLOM</name>
<gene>
    <name evidence="1" type="ORF">DERYTH_LOCUS25929</name>
</gene>